<feature type="region of interest" description="Disordered" evidence="1">
    <location>
        <begin position="31"/>
        <end position="81"/>
    </location>
</feature>
<dbReference type="AlphaFoldDB" id="A0A2S5B6Z6"/>
<keyword evidence="3" id="KW-1185">Reference proteome</keyword>
<comment type="caution">
    <text evidence="2">The sequence shown here is derived from an EMBL/GenBank/DDBJ whole genome shotgun (WGS) entry which is preliminary data.</text>
</comment>
<feature type="compositionally biased region" description="Low complexity" evidence="1">
    <location>
        <begin position="255"/>
        <end position="275"/>
    </location>
</feature>
<evidence type="ECO:0000313" key="2">
    <source>
        <dbReference type="EMBL" id="POY72538.1"/>
    </source>
</evidence>
<dbReference type="GO" id="GO:0032543">
    <property type="term" value="P:mitochondrial translation"/>
    <property type="evidence" value="ECO:0007669"/>
    <property type="project" value="TreeGrafter"/>
</dbReference>
<organism evidence="2 3">
    <name type="scientific">Rhodotorula taiwanensis</name>
    <dbReference type="NCBI Taxonomy" id="741276"/>
    <lineage>
        <taxon>Eukaryota</taxon>
        <taxon>Fungi</taxon>
        <taxon>Dikarya</taxon>
        <taxon>Basidiomycota</taxon>
        <taxon>Pucciniomycotina</taxon>
        <taxon>Microbotryomycetes</taxon>
        <taxon>Sporidiobolales</taxon>
        <taxon>Sporidiobolaceae</taxon>
        <taxon>Rhodotorula</taxon>
    </lineage>
</organism>
<dbReference type="Proteomes" id="UP000237144">
    <property type="component" value="Unassembled WGS sequence"/>
</dbReference>
<evidence type="ECO:0000256" key="1">
    <source>
        <dbReference type="SAM" id="MobiDB-lite"/>
    </source>
</evidence>
<evidence type="ECO:0000313" key="3">
    <source>
        <dbReference type="Proteomes" id="UP000237144"/>
    </source>
</evidence>
<accession>A0A2S5B6Z6</accession>
<dbReference type="GO" id="GO:0005763">
    <property type="term" value="C:mitochondrial small ribosomal subunit"/>
    <property type="evidence" value="ECO:0007669"/>
    <property type="project" value="TreeGrafter"/>
</dbReference>
<dbReference type="GO" id="GO:0003735">
    <property type="term" value="F:structural constituent of ribosome"/>
    <property type="evidence" value="ECO:0007669"/>
    <property type="project" value="TreeGrafter"/>
</dbReference>
<evidence type="ECO:0008006" key="4">
    <source>
        <dbReference type="Google" id="ProtNLM"/>
    </source>
</evidence>
<dbReference type="EMBL" id="PJQD01000048">
    <property type="protein sequence ID" value="POY72538.1"/>
    <property type="molecule type" value="Genomic_DNA"/>
</dbReference>
<gene>
    <name evidence="2" type="ORF">BMF94_4364</name>
</gene>
<feature type="compositionally biased region" description="Low complexity" evidence="1">
    <location>
        <begin position="31"/>
        <end position="48"/>
    </location>
</feature>
<protein>
    <recommendedName>
        <fullName evidence="4">37S ribosomal protein S35, mitochondrial</fullName>
    </recommendedName>
</protein>
<sequence>MANFVQSTMLLRSVPTARTAVASTSRALFSSTARSHADAPAATPAAAEGEQDAEAAPVTEATELPDAPTEATVGATGPRNGYRAWLSGEGSRYRRPLQGKPNWIGDTPFPLNPTFNPLPPLADATKTRIYNAYLHNILQKDATDSQVVRAVSTKFGVAMDRVRAIVRLKELERKFRSEGRPLQTELLKGMESHLGVKQPAHESWRGIESPEPAVPKLASTKTVFEMVDVESGDSPVFLPLLSRVPLRATPLSEIPSTDSTVAPSSSSSASSSSPARRTKVVAASRPGRAPTAFVDLSGTPQGREMMKTYSGGTKRGAGGEAARRRARQ</sequence>
<dbReference type="Pfam" id="PF12298">
    <property type="entry name" value="Bot1p"/>
    <property type="match status" value="1"/>
</dbReference>
<proteinExistence type="predicted"/>
<dbReference type="PANTHER" id="PTHR28158">
    <property type="entry name" value="37S RIBOSOMAL PROTEIN S35, MITOCHONDRIAL"/>
    <property type="match status" value="1"/>
</dbReference>
<dbReference type="InterPro" id="IPR021036">
    <property type="entry name" value="Ribosomal_mS45"/>
</dbReference>
<feature type="region of interest" description="Disordered" evidence="1">
    <location>
        <begin position="251"/>
        <end position="328"/>
    </location>
</feature>
<name>A0A2S5B6Z6_9BASI</name>
<reference evidence="2 3" key="1">
    <citation type="journal article" date="2018" name="Front. Microbiol.">
        <title>Prospects for Fungal Bioremediation of Acidic Radioactive Waste Sites: Characterization and Genome Sequence of Rhodotorula taiwanensis MD1149.</title>
        <authorList>
            <person name="Tkavc R."/>
            <person name="Matrosova V.Y."/>
            <person name="Grichenko O.E."/>
            <person name="Gostincar C."/>
            <person name="Volpe R.P."/>
            <person name="Klimenkova P."/>
            <person name="Gaidamakova E.K."/>
            <person name="Zhou C.E."/>
            <person name="Stewart B.J."/>
            <person name="Lyman M.G."/>
            <person name="Malfatti S.A."/>
            <person name="Rubinfeld B."/>
            <person name="Courtot M."/>
            <person name="Singh J."/>
            <person name="Dalgard C.L."/>
            <person name="Hamilton T."/>
            <person name="Frey K.G."/>
            <person name="Gunde-Cimerman N."/>
            <person name="Dugan L."/>
            <person name="Daly M.J."/>
        </authorList>
    </citation>
    <scope>NUCLEOTIDE SEQUENCE [LARGE SCALE GENOMIC DNA]</scope>
    <source>
        <strain evidence="2 3">MD1149</strain>
    </source>
</reference>
<dbReference type="PANTHER" id="PTHR28158:SF1">
    <property type="entry name" value="SMALL RIBOSOMAL SUBUNIT PROTEIN MS45"/>
    <property type="match status" value="1"/>
</dbReference>
<dbReference type="OrthoDB" id="10052321at2759"/>